<gene>
    <name evidence="1" type="ORF">SAMN05443377_1393</name>
</gene>
<sequence length="54" mass="5894">MTTPEESGRDFILAYNAHSQVAHPAWAGGARRGSDGTPRLMLCWHEPTIADGEK</sequence>
<reference evidence="1 2" key="1">
    <citation type="submission" date="2016-10" db="EMBL/GenBank/DDBJ databases">
        <authorList>
            <person name="de Groot N.N."/>
        </authorList>
    </citation>
    <scope>NUCLEOTIDE SEQUENCE [LARGE SCALE GENOMIC DNA]</scope>
    <source>
        <strain evidence="1 2">DSM 16859</strain>
    </source>
</reference>
<dbReference type="EMBL" id="FOGZ01000039">
    <property type="protein sequence ID" value="SES04350.1"/>
    <property type="molecule type" value="Genomic_DNA"/>
</dbReference>
<dbReference type="Proteomes" id="UP000198815">
    <property type="component" value="Unassembled WGS sequence"/>
</dbReference>
<organism evidence="1 2">
    <name type="scientific">Propionibacterium cyclohexanicum</name>
    <dbReference type="NCBI Taxonomy" id="64702"/>
    <lineage>
        <taxon>Bacteria</taxon>
        <taxon>Bacillati</taxon>
        <taxon>Actinomycetota</taxon>
        <taxon>Actinomycetes</taxon>
        <taxon>Propionibacteriales</taxon>
        <taxon>Propionibacteriaceae</taxon>
        <taxon>Propionibacterium</taxon>
    </lineage>
</organism>
<dbReference type="AlphaFoldDB" id="A0A1H9U461"/>
<accession>A0A1H9U461</accession>
<keyword evidence="2" id="KW-1185">Reference proteome</keyword>
<evidence type="ECO:0000313" key="1">
    <source>
        <dbReference type="EMBL" id="SES04350.1"/>
    </source>
</evidence>
<proteinExistence type="predicted"/>
<dbReference type="STRING" id="64702.SAMN05443377_1393"/>
<evidence type="ECO:0000313" key="2">
    <source>
        <dbReference type="Proteomes" id="UP000198815"/>
    </source>
</evidence>
<name>A0A1H9U461_9ACTN</name>
<protein>
    <submittedName>
        <fullName evidence="1">Uncharacterized protein</fullName>
    </submittedName>
</protein>